<dbReference type="UniPathway" id="UPA00074">
    <property type="reaction ID" value="UER00126"/>
</dbReference>
<dbReference type="GO" id="GO:0005829">
    <property type="term" value="C:cytosol"/>
    <property type="evidence" value="ECO:0007669"/>
    <property type="project" value="TreeGrafter"/>
</dbReference>
<feature type="active site" description="Proton donor" evidence="4">
    <location>
        <position position="114"/>
    </location>
</feature>
<dbReference type="EC" id="2.1.2.2" evidence="4"/>
<comment type="catalytic activity">
    <reaction evidence="4">
        <text>N(1)-(5-phospho-beta-D-ribosyl)glycinamide + (6R)-10-formyltetrahydrofolate = N(2)-formyl-N(1)-(5-phospho-beta-D-ribosyl)glycinamide + (6S)-5,6,7,8-tetrahydrofolate + H(+)</text>
        <dbReference type="Rhea" id="RHEA:15053"/>
        <dbReference type="ChEBI" id="CHEBI:15378"/>
        <dbReference type="ChEBI" id="CHEBI:57453"/>
        <dbReference type="ChEBI" id="CHEBI:143788"/>
        <dbReference type="ChEBI" id="CHEBI:147286"/>
        <dbReference type="ChEBI" id="CHEBI:195366"/>
        <dbReference type="EC" id="2.1.2.2"/>
    </reaction>
</comment>
<comment type="pathway">
    <text evidence="1 4">Purine metabolism; IMP biosynthesis via de novo pathway; N(2)-formyl-N(1)-(5-phospho-D-ribosyl)glycinamide from N(1)-(5-phospho-D-ribosyl)glycinamide (10-formyl THF route): step 1/1.</text>
</comment>
<feature type="binding site" evidence="4">
    <location>
        <position position="112"/>
    </location>
    <ligand>
        <name>(6R)-10-formyltetrahydrofolate</name>
        <dbReference type="ChEBI" id="CHEBI:195366"/>
    </ligand>
</feature>
<accession>A0A679IZP4</accession>
<proteinExistence type="inferred from homology"/>
<keyword evidence="2 4" id="KW-0808">Transferase</keyword>
<feature type="binding site" evidence="4">
    <location>
        <position position="70"/>
    </location>
    <ligand>
        <name>(6R)-10-formyltetrahydrofolate</name>
        <dbReference type="ChEBI" id="CHEBI:195366"/>
    </ligand>
</feature>
<dbReference type="HAMAP" id="MF_01930">
    <property type="entry name" value="PurN"/>
    <property type="match status" value="1"/>
</dbReference>
<dbReference type="InterPro" id="IPR036477">
    <property type="entry name" value="Formyl_transf_N_sf"/>
</dbReference>
<gene>
    <name evidence="4 6" type="primary">purN</name>
    <name evidence="6" type="ORF">MBUL_03682</name>
</gene>
<organism evidence="6">
    <name type="scientific">Methylobacterium bullatum</name>
    <dbReference type="NCBI Taxonomy" id="570505"/>
    <lineage>
        <taxon>Bacteria</taxon>
        <taxon>Pseudomonadati</taxon>
        <taxon>Pseudomonadota</taxon>
        <taxon>Alphaproteobacteria</taxon>
        <taxon>Hyphomicrobiales</taxon>
        <taxon>Methylobacteriaceae</taxon>
        <taxon>Methylobacterium</taxon>
    </lineage>
</organism>
<feature type="binding site" evidence="4">
    <location>
        <begin position="95"/>
        <end position="98"/>
    </location>
    <ligand>
        <name>(6R)-10-formyltetrahydrofolate</name>
        <dbReference type="ChEBI" id="CHEBI:195366"/>
    </ligand>
</feature>
<evidence type="ECO:0000256" key="1">
    <source>
        <dbReference type="ARBA" id="ARBA00005054"/>
    </source>
</evidence>
<dbReference type="GO" id="GO:0006189">
    <property type="term" value="P:'de novo' IMP biosynthetic process"/>
    <property type="evidence" value="ECO:0007669"/>
    <property type="project" value="UniProtKB-UniRule"/>
</dbReference>
<comment type="similarity">
    <text evidence="4">Belongs to the GART family.</text>
</comment>
<evidence type="ECO:0000256" key="3">
    <source>
        <dbReference type="ARBA" id="ARBA00022755"/>
    </source>
</evidence>
<dbReference type="InterPro" id="IPR004607">
    <property type="entry name" value="GART"/>
</dbReference>
<dbReference type="AlphaFoldDB" id="A0A679IZP4"/>
<dbReference type="NCBIfam" id="TIGR00639">
    <property type="entry name" value="PurN"/>
    <property type="match status" value="1"/>
</dbReference>
<evidence type="ECO:0000256" key="2">
    <source>
        <dbReference type="ARBA" id="ARBA00022679"/>
    </source>
</evidence>
<protein>
    <recommendedName>
        <fullName evidence="4">Phosphoribosylglycinamide formyltransferase</fullName>
        <ecNumber evidence="4">2.1.2.2</ecNumber>
    </recommendedName>
    <alternativeName>
        <fullName evidence="4">5'-phosphoribosylglycinamide transformylase</fullName>
    </alternativeName>
    <alternativeName>
        <fullName evidence="4">GAR transformylase</fullName>
        <shortName evidence="4">GART</shortName>
    </alternativeName>
</protein>
<feature type="site" description="Raises pKa of active site His" evidence="4">
    <location>
        <position position="150"/>
    </location>
</feature>
<dbReference type="Pfam" id="PF00551">
    <property type="entry name" value="Formyl_trans_N"/>
    <property type="match status" value="1"/>
</dbReference>
<comment type="function">
    <text evidence="4">Catalyzes the transfer of a formyl group from 10-formyltetrahydrofolate to 5-phospho-ribosyl-glycinamide (GAR), producing 5-phospho-ribosyl-N-formylglycinamide (FGAR) and tetrahydrofolate.</text>
</comment>
<dbReference type="EMBL" id="LR743504">
    <property type="protein sequence ID" value="CAA2106454.1"/>
    <property type="molecule type" value="Genomic_DNA"/>
</dbReference>
<evidence type="ECO:0000313" key="6">
    <source>
        <dbReference type="EMBL" id="CAA2106454.1"/>
    </source>
</evidence>
<dbReference type="CDD" id="cd08645">
    <property type="entry name" value="FMT_core_GART"/>
    <property type="match status" value="1"/>
</dbReference>
<evidence type="ECO:0000259" key="5">
    <source>
        <dbReference type="Pfam" id="PF00551"/>
    </source>
</evidence>
<dbReference type="InterPro" id="IPR002376">
    <property type="entry name" value="Formyl_transf_N"/>
</dbReference>
<feature type="binding site" evidence="4">
    <location>
        <begin position="17"/>
        <end position="19"/>
    </location>
    <ligand>
        <name>N(1)-(5-phospho-beta-D-ribosyl)glycinamide</name>
        <dbReference type="ChEBI" id="CHEBI:143788"/>
    </ligand>
</feature>
<dbReference type="PANTHER" id="PTHR43369">
    <property type="entry name" value="PHOSPHORIBOSYLGLYCINAMIDE FORMYLTRANSFERASE"/>
    <property type="match status" value="1"/>
</dbReference>
<dbReference type="GO" id="GO:0004644">
    <property type="term" value="F:phosphoribosylglycinamide formyltransferase activity"/>
    <property type="evidence" value="ECO:0007669"/>
    <property type="project" value="UniProtKB-UniRule"/>
</dbReference>
<dbReference type="Gene3D" id="3.40.50.170">
    <property type="entry name" value="Formyl transferase, N-terminal domain"/>
    <property type="match status" value="1"/>
</dbReference>
<dbReference type="PANTHER" id="PTHR43369:SF2">
    <property type="entry name" value="PHOSPHORIBOSYLGLYCINAMIDE FORMYLTRANSFERASE"/>
    <property type="match status" value="1"/>
</dbReference>
<keyword evidence="3 4" id="KW-0658">Purine biosynthesis</keyword>
<evidence type="ECO:0000256" key="4">
    <source>
        <dbReference type="HAMAP-Rule" id="MF_01930"/>
    </source>
</evidence>
<sequence>MAPRPRMRVAILISGRGSNMVSLIEAAKAPDYPAEIVLVASNRPEAGGLVHAASVGIATKALDHRAYPDRASFDAALNAELEAAGIELVVLAGFMRILSAGFVEAWAGRMINIHPSLLPLFRGVHTHEQALETGVRLHGCTVHYVVPELDAGPIVAQAAVPVLPGDDADSLAARILVQEHLLYPRALALIAGGRARLESGRVVFAGEIRPAEGALLSLSAQG</sequence>
<dbReference type="SUPFAM" id="SSF53328">
    <property type="entry name" value="Formyltransferase"/>
    <property type="match status" value="1"/>
</dbReference>
<feature type="domain" description="Formyl transferase N-terminal" evidence="5">
    <location>
        <begin position="7"/>
        <end position="187"/>
    </location>
</feature>
<name>A0A679IZP4_9HYPH</name>
<reference evidence="6" key="1">
    <citation type="submission" date="2019-12" db="EMBL/GenBank/DDBJ databases">
        <authorList>
            <person name="Cremers G."/>
        </authorList>
    </citation>
    <scope>NUCLEOTIDE SEQUENCE</scope>
    <source>
        <strain evidence="6">Mbul1</strain>
    </source>
</reference>